<protein>
    <submittedName>
        <fullName evidence="4">Ribosomal protein S18 acetylase RimI-like enzyme</fullName>
    </submittedName>
</protein>
<dbReference type="GO" id="GO:0016747">
    <property type="term" value="F:acyltransferase activity, transferring groups other than amino-acyl groups"/>
    <property type="evidence" value="ECO:0007669"/>
    <property type="project" value="InterPro"/>
</dbReference>
<dbReference type="Proteomes" id="UP000248021">
    <property type="component" value="Unassembled WGS sequence"/>
</dbReference>
<evidence type="ECO:0000313" key="4">
    <source>
        <dbReference type="EMBL" id="PXW51321.1"/>
    </source>
</evidence>
<accession>A0A2V3TU24</accession>
<dbReference type="Gene3D" id="3.40.630.30">
    <property type="match status" value="1"/>
</dbReference>
<keyword evidence="4" id="KW-0689">Ribosomal protein</keyword>
<keyword evidence="5" id="KW-1185">Reference proteome</keyword>
<keyword evidence="1" id="KW-0808">Transferase</keyword>
<evidence type="ECO:0000256" key="1">
    <source>
        <dbReference type="ARBA" id="ARBA00022679"/>
    </source>
</evidence>
<dbReference type="RefSeq" id="WP_110378346.1">
    <property type="nucleotide sequence ID" value="NZ_JAHBRY010000001.1"/>
</dbReference>
<keyword evidence="4" id="KW-0687">Ribonucleoprotein</keyword>
<dbReference type="OrthoDB" id="3389160at2"/>
<dbReference type="PROSITE" id="PS51186">
    <property type="entry name" value="GNAT"/>
    <property type="match status" value="1"/>
</dbReference>
<dbReference type="EMBL" id="QJJK01000020">
    <property type="protein sequence ID" value="PXW51321.1"/>
    <property type="molecule type" value="Genomic_DNA"/>
</dbReference>
<gene>
    <name evidence="4" type="ORF">C7450_1203</name>
</gene>
<dbReference type="InterPro" id="IPR050832">
    <property type="entry name" value="Bact_Acetyltransf"/>
</dbReference>
<keyword evidence="2" id="KW-0012">Acyltransferase</keyword>
<comment type="caution">
    <text evidence="4">The sequence shown here is derived from an EMBL/GenBank/DDBJ whole genome shotgun (WGS) entry which is preliminary data.</text>
</comment>
<evidence type="ECO:0000256" key="2">
    <source>
        <dbReference type="ARBA" id="ARBA00023315"/>
    </source>
</evidence>
<dbReference type="InterPro" id="IPR016181">
    <property type="entry name" value="Acyl_CoA_acyltransferase"/>
</dbReference>
<feature type="domain" description="N-acetyltransferase" evidence="3">
    <location>
        <begin position="8"/>
        <end position="169"/>
    </location>
</feature>
<dbReference type="InterPro" id="IPR000182">
    <property type="entry name" value="GNAT_dom"/>
</dbReference>
<name>A0A2V3TU24_9HYPH</name>
<evidence type="ECO:0000313" key="5">
    <source>
        <dbReference type="Proteomes" id="UP000248021"/>
    </source>
</evidence>
<proteinExistence type="predicted"/>
<reference evidence="4 5" key="1">
    <citation type="submission" date="2018-05" db="EMBL/GenBank/DDBJ databases">
        <title>Genomic Encyclopedia of Type Strains, Phase IV (KMG-IV): sequencing the most valuable type-strain genomes for metagenomic binning, comparative biology and taxonomic classification.</title>
        <authorList>
            <person name="Goeker M."/>
        </authorList>
    </citation>
    <scope>NUCLEOTIDE SEQUENCE [LARGE SCALE GENOMIC DNA]</scope>
    <source>
        <strain evidence="4 5">DSM 6462</strain>
    </source>
</reference>
<dbReference type="Pfam" id="PF00583">
    <property type="entry name" value="Acetyltransf_1"/>
    <property type="match status" value="1"/>
</dbReference>
<evidence type="ECO:0000259" key="3">
    <source>
        <dbReference type="PROSITE" id="PS51186"/>
    </source>
</evidence>
<dbReference type="GO" id="GO:0005840">
    <property type="term" value="C:ribosome"/>
    <property type="evidence" value="ECO:0007669"/>
    <property type="project" value="UniProtKB-KW"/>
</dbReference>
<dbReference type="AlphaFoldDB" id="A0A2V3TU24"/>
<dbReference type="PANTHER" id="PTHR43877">
    <property type="entry name" value="AMINOALKYLPHOSPHONATE N-ACETYLTRANSFERASE-RELATED-RELATED"/>
    <property type="match status" value="1"/>
</dbReference>
<organism evidence="4 5">
    <name type="scientific">Chelatococcus asaccharovorans</name>
    <dbReference type="NCBI Taxonomy" id="28210"/>
    <lineage>
        <taxon>Bacteria</taxon>
        <taxon>Pseudomonadati</taxon>
        <taxon>Pseudomonadota</taxon>
        <taxon>Alphaproteobacteria</taxon>
        <taxon>Hyphomicrobiales</taxon>
        <taxon>Chelatococcaceae</taxon>
        <taxon>Chelatococcus</taxon>
    </lineage>
</organism>
<sequence>MTCETSGVAVRSVAPAEAEARASELADLLVDAVAGGASVNFLADFTHEDALAFWRGQFAGLADGSRRLFVADDGQRLLGTVVLTFAPQPNAPHRAEIGKMLVHSDARRQGLGARLLTAAEQAALANGRTLLLLDTASGSAGEQLYRRCGWTEYGVVPDHAHTPDGVLAPTTFFFKHLTAR</sequence>
<dbReference type="CDD" id="cd04301">
    <property type="entry name" value="NAT_SF"/>
    <property type="match status" value="1"/>
</dbReference>
<dbReference type="SUPFAM" id="SSF55729">
    <property type="entry name" value="Acyl-CoA N-acyltransferases (Nat)"/>
    <property type="match status" value="1"/>
</dbReference>